<dbReference type="Proteomes" id="UP001145114">
    <property type="component" value="Unassembled WGS sequence"/>
</dbReference>
<dbReference type="EMBL" id="JAMZIH010000684">
    <property type="protein sequence ID" value="KAJ1678995.1"/>
    <property type="molecule type" value="Genomic_DNA"/>
</dbReference>
<evidence type="ECO:0000313" key="2">
    <source>
        <dbReference type="Proteomes" id="UP001145114"/>
    </source>
</evidence>
<evidence type="ECO:0000313" key="1">
    <source>
        <dbReference type="EMBL" id="KAJ1678995.1"/>
    </source>
</evidence>
<organism evidence="1 2">
    <name type="scientific">Spiromyces aspiralis</name>
    <dbReference type="NCBI Taxonomy" id="68401"/>
    <lineage>
        <taxon>Eukaryota</taxon>
        <taxon>Fungi</taxon>
        <taxon>Fungi incertae sedis</taxon>
        <taxon>Zoopagomycota</taxon>
        <taxon>Kickxellomycotina</taxon>
        <taxon>Kickxellomycetes</taxon>
        <taxon>Kickxellales</taxon>
        <taxon>Kickxellaceae</taxon>
        <taxon>Spiromyces</taxon>
    </lineage>
</organism>
<feature type="non-terminal residue" evidence="1">
    <location>
        <position position="309"/>
    </location>
</feature>
<reference evidence="1" key="1">
    <citation type="submission" date="2022-06" db="EMBL/GenBank/DDBJ databases">
        <title>Phylogenomic reconstructions and comparative analyses of Kickxellomycotina fungi.</title>
        <authorList>
            <person name="Reynolds N.K."/>
            <person name="Stajich J.E."/>
            <person name="Barry K."/>
            <person name="Grigoriev I.V."/>
            <person name="Crous P."/>
            <person name="Smith M.E."/>
        </authorList>
    </citation>
    <scope>NUCLEOTIDE SEQUENCE</scope>
    <source>
        <strain evidence="1">RSA 2271</strain>
    </source>
</reference>
<accession>A0ACC1HR10</accession>
<gene>
    <name evidence="1" type="ORF">EV182_002940</name>
</gene>
<protein>
    <submittedName>
        <fullName evidence="1">Uncharacterized protein</fullName>
    </submittedName>
</protein>
<comment type="caution">
    <text evidence="1">The sequence shown here is derived from an EMBL/GenBank/DDBJ whole genome shotgun (WGS) entry which is preliminary data.</text>
</comment>
<keyword evidence="2" id="KW-1185">Reference proteome</keyword>
<sequence length="309" mass="33194">MDSWLCMGLVAAGCSIDWNTLRQIIAYKILEVRALSGTGEYYMWDQSSLTNLRHEDNEENNSKDLDQLPNEFELNDYKDRIGYSLPPFTIQRIGELLSEPDLYYRTEVKFLRAIEKVVYVTSTVEDFPTTTKKPSGGIRPRSQGEMEVEFLPFTSPAAAAAGTVGGEATTVLPSSSSPVSGIATSAVFTDATDGMLDSGETVMVPPVALGGAPMLSTSDTGVVHLSPQHDPAKLDLLDPMAEGTGKTALLSQQTTELSPNLSPVRSNPDNSREETHAGDDNEPVSPPSLNGKAIKDPSVAEPGDNVATD</sequence>
<proteinExistence type="predicted"/>
<name>A0ACC1HR10_9FUNG</name>